<dbReference type="SUPFAM" id="SSF53067">
    <property type="entry name" value="Actin-like ATPase domain"/>
    <property type="match status" value="1"/>
</dbReference>
<dbReference type="Gene3D" id="1.10.10.10">
    <property type="entry name" value="Winged helix-like DNA-binding domain superfamily/Winged helix DNA-binding domain"/>
    <property type="match status" value="1"/>
</dbReference>
<dbReference type="Gene3D" id="3.30.420.40">
    <property type="match status" value="2"/>
</dbReference>
<keyword evidence="3" id="KW-0859">Xylose metabolism</keyword>
<dbReference type="Pfam" id="PF13412">
    <property type="entry name" value="HTH_24"/>
    <property type="match status" value="1"/>
</dbReference>
<dbReference type="InterPro" id="IPR000600">
    <property type="entry name" value="ROK"/>
</dbReference>
<reference evidence="4 5" key="1">
    <citation type="journal article" date="2024" name="Front. Microbiol.">
        <title>Novel thermophilic genera Geochorda gen. nov. and Carboxydochorda gen. nov. from the deep terrestrial subsurface reveal the ecophysiological diversity in the class Limnochordia.</title>
        <authorList>
            <person name="Karnachuk O.V."/>
            <person name="Lukina A.P."/>
            <person name="Avakyan M.R."/>
            <person name="Kadnikov V.V."/>
            <person name="Begmatov S."/>
            <person name="Beletsky A.V."/>
            <person name="Vlasova K.G."/>
            <person name="Novikov A.A."/>
            <person name="Shcherbakova V.A."/>
            <person name="Mardanov A.V."/>
            <person name="Ravin N.V."/>
        </authorList>
    </citation>
    <scope>NUCLEOTIDE SEQUENCE [LARGE SCALE GENOMIC DNA]</scope>
    <source>
        <strain evidence="4 5">L945</strain>
    </source>
</reference>
<dbReference type="Pfam" id="PF00480">
    <property type="entry name" value="ROK"/>
    <property type="match status" value="1"/>
</dbReference>
<dbReference type="SUPFAM" id="SSF46785">
    <property type="entry name" value="Winged helix' DNA-binding domain"/>
    <property type="match status" value="1"/>
</dbReference>
<dbReference type="InterPro" id="IPR011991">
    <property type="entry name" value="ArsR-like_HTH"/>
</dbReference>
<evidence type="ECO:0000256" key="2">
    <source>
        <dbReference type="ARBA" id="ARBA00006479"/>
    </source>
</evidence>
<gene>
    <name evidence="4" type="ORF">U7230_00660</name>
</gene>
<evidence type="ECO:0000313" key="5">
    <source>
        <dbReference type="Proteomes" id="UP001332192"/>
    </source>
</evidence>
<comment type="function">
    <text evidence="1">Transcriptional repressor of xylose-utilizing enzymes.</text>
</comment>
<keyword evidence="3" id="KW-0119">Carbohydrate metabolism</keyword>
<dbReference type="CDD" id="cd00090">
    <property type="entry name" value="HTH_ARSR"/>
    <property type="match status" value="1"/>
</dbReference>
<name>A0ABZ1BZP3_9FIRM</name>
<dbReference type="InterPro" id="IPR043129">
    <property type="entry name" value="ATPase_NBD"/>
</dbReference>
<dbReference type="PANTHER" id="PTHR18964:SF149">
    <property type="entry name" value="BIFUNCTIONAL UDP-N-ACETYLGLUCOSAMINE 2-EPIMERASE_N-ACETYLMANNOSAMINE KINASE"/>
    <property type="match status" value="1"/>
</dbReference>
<evidence type="ECO:0000256" key="1">
    <source>
        <dbReference type="ARBA" id="ARBA00002486"/>
    </source>
</evidence>
<dbReference type="RefSeq" id="WP_324716833.1">
    <property type="nucleotide sequence ID" value="NZ_CP141615.1"/>
</dbReference>
<evidence type="ECO:0000313" key="4">
    <source>
        <dbReference type="EMBL" id="WRP17563.1"/>
    </source>
</evidence>
<comment type="similarity">
    <text evidence="2">Belongs to the ROK (NagC/XylR) family.</text>
</comment>
<proteinExistence type="inferred from homology"/>
<dbReference type="EMBL" id="CP141615">
    <property type="protein sequence ID" value="WRP17563.1"/>
    <property type="molecule type" value="Genomic_DNA"/>
</dbReference>
<organism evidence="4 5">
    <name type="scientific">Carboxydichorda subterranea</name>
    <dbReference type="NCBI Taxonomy" id="3109565"/>
    <lineage>
        <taxon>Bacteria</taxon>
        <taxon>Bacillati</taxon>
        <taxon>Bacillota</taxon>
        <taxon>Limnochordia</taxon>
        <taxon>Limnochordales</taxon>
        <taxon>Geochordaceae</taxon>
        <taxon>Carboxydichorda</taxon>
    </lineage>
</organism>
<keyword evidence="5" id="KW-1185">Reference proteome</keyword>
<dbReference type="InterPro" id="IPR036390">
    <property type="entry name" value="WH_DNA-bd_sf"/>
</dbReference>
<protein>
    <submittedName>
        <fullName evidence="4">ROK family transcriptional regulator</fullName>
    </submittedName>
</protein>
<evidence type="ECO:0000256" key="3">
    <source>
        <dbReference type="ARBA" id="ARBA00022629"/>
    </source>
</evidence>
<sequence length="407" mass="43058">MQAGEASLARRLPVAMAEPRAREVLALLHRRGRLTRAEIARLTGQSQAAVSLLVRTLIEAGLVQESLAAPRGLGRPAHHLGIAPGAWSVLSFEVVAGLLRLAVVAGDGSVLNATEQPLPTGTLGLHALIQRMLRMAAEADRGSAGPLLAASVSVSGVVHRGVVVLSAGLGLRQAPVAEPLSEELGVPVWLVNDMDARALAEHRYGVGRGVDHLVLVAVEPSGIGAGIVQQGRPFAGARGSAGELGHVTVERHGLACPCGKRGCLEVYGSENAIVSRSAHLLRLQRRRRPFVESPTEGFHYVRRQVEELWALAAADAGIRRIFEDAMDYLGTAVANLVTLFDPELVIVAGHLMKLLGPWGMTLLTQRVREGAFDPGAEHRKIVEAALGEDSGMRGAAYLAVDRMLAGD</sequence>
<dbReference type="Proteomes" id="UP001332192">
    <property type="component" value="Chromosome"/>
</dbReference>
<accession>A0ABZ1BZP3</accession>
<dbReference type="PANTHER" id="PTHR18964">
    <property type="entry name" value="ROK (REPRESSOR, ORF, KINASE) FAMILY"/>
    <property type="match status" value="1"/>
</dbReference>
<dbReference type="InterPro" id="IPR036388">
    <property type="entry name" value="WH-like_DNA-bd_sf"/>
</dbReference>